<dbReference type="EMBL" id="JACHJN010000007">
    <property type="protein sequence ID" value="MBB5957978.1"/>
    <property type="molecule type" value="Genomic_DNA"/>
</dbReference>
<proteinExistence type="predicted"/>
<dbReference type="GO" id="GO:0016791">
    <property type="term" value="F:phosphatase activity"/>
    <property type="evidence" value="ECO:0007669"/>
    <property type="project" value="TreeGrafter"/>
</dbReference>
<accession>A0A841CPB1</accession>
<reference evidence="3 4" key="1">
    <citation type="submission" date="2020-08" db="EMBL/GenBank/DDBJ databases">
        <title>Genomic Encyclopedia of Type Strains, Phase III (KMG-III): the genomes of soil and plant-associated and newly described type strains.</title>
        <authorList>
            <person name="Whitman W."/>
        </authorList>
    </citation>
    <scope>NUCLEOTIDE SEQUENCE [LARGE SCALE GENOMIC DNA]</scope>
    <source>
        <strain evidence="3 4">CECT 8640</strain>
    </source>
</reference>
<evidence type="ECO:0000313" key="4">
    <source>
        <dbReference type="Proteomes" id="UP000547510"/>
    </source>
</evidence>
<comment type="caution">
    <text evidence="3">The sequence shown here is derived from an EMBL/GenBank/DDBJ whole genome shotgun (WGS) entry which is preliminary data.</text>
</comment>
<keyword evidence="4" id="KW-1185">Reference proteome</keyword>
<keyword evidence="1" id="KW-0378">Hydrolase</keyword>
<dbReference type="Proteomes" id="UP000547510">
    <property type="component" value="Unassembled WGS sequence"/>
</dbReference>
<dbReference type="AlphaFoldDB" id="A0A841CPB1"/>
<evidence type="ECO:0000313" key="3">
    <source>
        <dbReference type="EMBL" id="MBB5957978.1"/>
    </source>
</evidence>
<dbReference type="SUPFAM" id="SSF55781">
    <property type="entry name" value="GAF domain-like"/>
    <property type="match status" value="1"/>
</dbReference>
<dbReference type="PANTHER" id="PTHR43156">
    <property type="entry name" value="STAGE II SPORULATION PROTEIN E-RELATED"/>
    <property type="match status" value="1"/>
</dbReference>
<dbReference type="InterPro" id="IPR036457">
    <property type="entry name" value="PPM-type-like_dom_sf"/>
</dbReference>
<dbReference type="Gene3D" id="3.60.40.10">
    <property type="entry name" value="PPM-type phosphatase domain"/>
    <property type="match status" value="1"/>
</dbReference>
<dbReference type="InterPro" id="IPR001932">
    <property type="entry name" value="PPM-type_phosphatase-like_dom"/>
</dbReference>
<dbReference type="PROSITE" id="PS51746">
    <property type="entry name" value="PPM_2"/>
    <property type="match status" value="1"/>
</dbReference>
<dbReference type="InterPro" id="IPR052016">
    <property type="entry name" value="Bact_Sigma-Reg"/>
</dbReference>
<dbReference type="PANTHER" id="PTHR43156:SF2">
    <property type="entry name" value="STAGE II SPORULATION PROTEIN E"/>
    <property type="match status" value="1"/>
</dbReference>
<gene>
    <name evidence="3" type="ORF">FHS29_004586</name>
</gene>
<sequence>MTTEHADRQQHSITTALRHAQLTIDELWIRYFALGGEVGLIDIDAYVHGISGLPPLQRDILAHAVNERLDELTPPHRADYSRPARTTKPRSRPLSALVALLEGAELAPPDRLPAVLDAAARALAVRITMYLIDYGTRQLHPWPAHGDGVHHGEALGLDTTPAGHAFRQGEIVPTREDGHPRLWVPLLDGVERLGVLDVEVDTAAALDDPELHAQCRWLSILSGHLVPQLTRYGDAVDVLRQPSPRTVSGEVIWSLLPPLTAGVDNFVVSGAIHPSYDVNGDAFDYALSETTATLIVLEAAGRDLRSALIAATALAAHRRARRTGHGLREQARAIDAAISRQFGDGAFATAVLAEIDLATGRLRYLNAGHPRPLVMREGGVVEPLTAGRIPPLGLGVAAPDIAEEVLRPADWLVLHTDGITGARDAHGEPFGDTGLADFLRREADEGNPPPESARRLIRTVLAHQGGTLRDDATVVLARWTDPGKLLPGRPDGR</sequence>
<evidence type="ECO:0000259" key="2">
    <source>
        <dbReference type="PROSITE" id="PS51746"/>
    </source>
</evidence>
<dbReference type="SUPFAM" id="SSF81606">
    <property type="entry name" value="PP2C-like"/>
    <property type="match status" value="1"/>
</dbReference>
<evidence type="ECO:0000256" key="1">
    <source>
        <dbReference type="ARBA" id="ARBA00022801"/>
    </source>
</evidence>
<dbReference type="SMART" id="SM00331">
    <property type="entry name" value="PP2C_SIG"/>
    <property type="match status" value="1"/>
</dbReference>
<organism evidence="3 4">
    <name type="scientific">Saccharothrix tamanrassetensis</name>
    <dbReference type="NCBI Taxonomy" id="1051531"/>
    <lineage>
        <taxon>Bacteria</taxon>
        <taxon>Bacillati</taxon>
        <taxon>Actinomycetota</taxon>
        <taxon>Actinomycetes</taxon>
        <taxon>Pseudonocardiales</taxon>
        <taxon>Pseudonocardiaceae</taxon>
        <taxon>Saccharothrix</taxon>
    </lineage>
</organism>
<dbReference type="Pfam" id="PF07228">
    <property type="entry name" value="SpoIIE"/>
    <property type="match status" value="1"/>
</dbReference>
<dbReference type="RefSeq" id="WP_184693568.1">
    <property type="nucleotide sequence ID" value="NZ_JACHJN010000007.1"/>
</dbReference>
<feature type="domain" description="PPM-type phosphatase" evidence="2">
    <location>
        <begin position="311"/>
        <end position="479"/>
    </location>
</feature>
<name>A0A841CPB1_9PSEU</name>
<protein>
    <recommendedName>
        <fullName evidence="2">PPM-type phosphatase domain-containing protein</fullName>
    </recommendedName>
</protein>